<organism evidence="1 2">
    <name type="scientific">Dellaglioa algida</name>
    <dbReference type="NCBI Taxonomy" id="105612"/>
    <lineage>
        <taxon>Bacteria</taxon>
        <taxon>Bacillati</taxon>
        <taxon>Bacillota</taxon>
        <taxon>Bacilli</taxon>
        <taxon>Lactobacillales</taxon>
        <taxon>Lactobacillaceae</taxon>
        <taxon>Dellaglioa</taxon>
    </lineage>
</organism>
<sequence>MGIQIKGLDKFRSQVNSLPKIIDDGIWEANFDIVEDVEARAVAKLQSSVKYGSGELAGSLKHEVVVNQKGHIVGRVWSDDPKAIYREYGTGKNGQESPKKLPEGVNPVYTQTPWFIPADEVDIDLEAVYGMKKITINGKDFYKTSGQPARQFLTPAMDEATEHAEEIFQKRVKESIRKGLK</sequence>
<reference evidence="1 2" key="1">
    <citation type="submission" date="2019-04" db="EMBL/GenBank/DDBJ databases">
        <title>In vitro growth and metabolic characteristics of meat-borne Lactobacillus algidus strains.</title>
        <authorList>
            <person name="Sade E."/>
            <person name="Per J."/>
            <person name="Tytti H."/>
            <person name="Johanna B.K."/>
        </authorList>
    </citation>
    <scope>NUCLEOTIDE SEQUENCE [LARGE SCALE GENOMIC DNA]</scope>
    <source>
        <strain evidence="1 2">LTS37-1</strain>
    </source>
</reference>
<evidence type="ECO:0008006" key="3">
    <source>
        <dbReference type="Google" id="ProtNLM"/>
    </source>
</evidence>
<dbReference type="AlphaFoldDB" id="A0A5C6M637"/>
<comment type="caution">
    <text evidence="1">The sequence shown here is derived from an EMBL/GenBank/DDBJ whole genome shotgun (WGS) entry which is preliminary data.</text>
</comment>
<evidence type="ECO:0000313" key="1">
    <source>
        <dbReference type="EMBL" id="TWW10250.1"/>
    </source>
</evidence>
<dbReference type="RefSeq" id="WP_146303327.1">
    <property type="nucleotide sequence ID" value="NZ_JANXKU010000004.1"/>
</dbReference>
<gene>
    <name evidence="1" type="ORF">LABALGLTS371_15380</name>
</gene>
<accession>A0A5C6M637</accession>
<evidence type="ECO:0000313" key="2">
    <source>
        <dbReference type="Proteomes" id="UP000321659"/>
    </source>
</evidence>
<dbReference type="Proteomes" id="UP000321659">
    <property type="component" value="Unassembled WGS sequence"/>
</dbReference>
<protein>
    <recommendedName>
        <fullName evidence="3">HK97 gp10 family phage protein</fullName>
    </recommendedName>
</protein>
<dbReference type="EMBL" id="SRRQ01000018">
    <property type="protein sequence ID" value="TWW10250.1"/>
    <property type="molecule type" value="Genomic_DNA"/>
</dbReference>
<proteinExistence type="predicted"/>
<name>A0A5C6M637_9LACO</name>